<sequence>MVSKKKCKKTPSLDASRKATKSDEISIDDGISGVKGGLEGISLSSSETGSNDVSSFLFHSKSTKPSFRLPFLGPISLSERGSIGAKISHGRGLITTRDVSSGECLFVIPSMFSADAVEVRTRYLQEKINGGDQAKVVERLAEDHIVQKVQAACDLLSDEEIQPSAAGRARIQLNAFILQMNSERVLTIENPAALMGNLVANESSTIPPKDTVNLDKGTILGIIRRNGFGPDFHNYNKIATCWTERANSEHCYNRVLGIYPLAAMINHSCCPNAVRVFGSIPTQNGIKSKKEVMIAHANANIPNGTEITWSYISPATPFAVRREMLLSKYGFTCHCPRCAMEDEAISKAEFQGLFALADRRWSTRDSNLCDQRETAISLVSSIERIFSTNQIPIESQRYLRVSYGLLYIDSFNAMHSLNNEECLKHNIQLATQLHFSFVSCNNASTEHLSILHLCYDLSSYLRTIAMKGSDPNTIRWATSQVRFWTDQLKIAHMIRYGELGEDLEKVRDAMKHSKMVVRNQDGWYLAKDCFI</sequence>
<dbReference type="EMBL" id="JALLPB020000027">
    <property type="protein sequence ID" value="KAL3823908.1"/>
    <property type="molecule type" value="Genomic_DNA"/>
</dbReference>
<evidence type="ECO:0000313" key="4">
    <source>
        <dbReference type="Proteomes" id="UP001530377"/>
    </source>
</evidence>
<dbReference type="AlphaFoldDB" id="A0ABD3SHS3"/>
<evidence type="ECO:0000256" key="1">
    <source>
        <dbReference type="SAM" id="MobiDB-lite"/>
    </source>
</evidence>
<feature type="domain" description="SET" evidence="2">
    <location>
        <begin position="73"/>
        <end position="312"/>
    </location>
</feature>
<keyword evidence="4" id="KW-1185">Reference proteome</keyword>
<dbReference type="PROSITE" id="PS50280">
    <property type="entry name" value="SET"/>
    <property type="match status" value="1"/>
</dbReference>
<reference evidence="3 4" key="1">
    <citation type="submission" date="2024-10" db="EMBL/GenBank/DDBJ databases">
        <title>Updated reference genomes for cyclostephanoid diatoms.</title>
        <authorList>
            <person name="Roberts W.R."/>
            <person name="Alverson A.J."/>
        </authorList>
    </citation>
    <scope>NUCLEOTIDE SEQUENCE [LARGE SCALE GENOMIC DNA]</scope>
    <source>
        <strain evidence="3 4">AJA228-03</strain>
    </source>
</reference>
<dbReference type="SUPFAM" id="SSF82199">
    <property type="entry name" value="SET domain"/>
    <property type="match status" value="1"/>
</dbReference>
<dbReference type="Gene3D" id="2.170.270.10">
    <property type="entry name" value="SET domain"/>
    <property type="match status" value="1"/>
</dbReference>
<evidence type="ECO:0000259" key="2">
    <source>
        <dbReference type="PROSITE" id="PS50280"/>
    </source>
</evidence>
<dbReference type="InterPro" id="IPR001214">
    <property type="entry name" value="SET_dom"/>
</dbReference>
<gene>
    <name evidence="3" type="ORF">ACHAXA_005490</name>
</gene>
<proteinExistence type="predicted"/>
<protein>
    <recommendedName>
        <fullName evidence="2">SET domain-containing protein</fullName>
    </recommendedName>
</protein>
<dbReference type="Proteomes" id="UP001530377">
    <property type="component" value="Unassembled WGS sequence"/>
</dbReference>
<organism evidence="3 4">
    <name type="scientific">Cyclostephanos tholiformis</name>
    <dbReference type="NCBI Taxonomy" id="382380"/>
    <lineage>
        <taxon>Eukaryota</taxon>
        <taxon>Sar</taxon>
        <taxon>Stramenopiles</taxon>
        <taxon>Ochrophyta</taxon>
        <taxon>Bacillariophyta</taxon>
        <taxon>Coscinodiscophyceae</taxon>
        <taxon>Thalassiosirophycidae</taxon>
        <taxon>Stephanodiscales</taxon>
        <taxon>Stephanodiscaceae</taxon>
        <taxon>Cyclostephanos</taxon>
    </lineage>
</organism>
<dbReference type="PANTHER" id="PTHR47643">
    <property type="entry name" value="TPR DOMAIN PROTEIN (AFU_ORTHOLOGUE AFUA_5G12710)"/>
    <property type="match status" value="1"/>
</dbReference>
<dbReference type="CDD" id="cd20071">
    <property type="entry name" value="SET_SMYD"/>
    <property type="match status" value="1"/>
</dbReference>
<feature type="region of interest" description="Disordered" evidence="1">
    <location>
        <begin position="1"/>
        <end position="22"/>
    </location>
</feature>
<accession>A0ABD3SHS3</accession>
<dbReference type="Pfam" id="PF00856">
    <property type="entry name" value="SET"/>
    <property type="match status" value="1"/>
</dbReference>
<dbReference type="InterPro" id="IPR053209">
    <property type="entry name" value="Gramillin-biosynth_MTr"/>
</dbReference>
<comment type="caution">
    <text evidence="3">The sequence shown here is derived from an EMBL/GenBank/DDBJ whole genome shotgun (WGS) entry which is preliminary data.</text>
</comment>
<evidence type="ECO:0000313" key="3">
    <source>
        <dbReference type="EMBL" id="KAL3823908.1"/>
    </source>
</evidence>
<dbReference type="PANTHER" id="PTHR47643:SF2">
    <property type="entry name" value="TPR DOMAIN PROTEIN (AFU_ORTHOLOGUE AFUA_5G12710)"/>
    <property type="match status" value="1"/>
</dbReference>
<name>A0ABD3SHS3_9STRA</name>
<dbReference type="InterPro" id="IPR046341">
    <property type="entry name" value="SET_dom_sf"/>
</dbReference>